<reference evidence="1 2" key="1">
    <citation type="submission" date="2023-08" db="EMBL/GenBank/DDBJ databases">
        <title>Black Yeasts Isolated from many extreme environments.</title>
        <authorList>
            <person name="Coleine C."/>
            <person name="Stajich J.E."/>
            <person name="Selbmann L."/>
        </authorList>
    </citation>
    <scope>NUCLEOTIDE SEQUENCE [LARGE SCALE GENOMIC DNA]</scope>
    <source>
        <strain evidence="1 2">CCFEE 5885</strain>
    </source>
</reference>
<proteinExistence type="predicted"/>
<protein>
    <submittedName>
        <fullName evidence="1">Uncharacterized protein</fullName>
    </submittedName>
</protein>
<accession>A0ABR0K694</accession>
<dbReference type="Proteomes" id="UP001345013">
    <property type="component" value="Unassembled WGS sequence"/>
</dbReference>
<organism evidence="1 2">
    <name type="scientific">Lithohypha guttulata</name>
    <dbReference type="NCBI Taxonomy" id="1690604"/>
    <lineage>
        <taxon>Eukaryota</taxon>
        <taxon>Fungi</taxon>
        <taxon>Dikarya</taxon>
        <taxon>Ascomycota</taxon>
        <taxon>Pezizomycotina</taxon>
        <taxon>Eurotiomycetes</taxon>
        <taxon>Chaetothyriomycetidae</taxon>
        <taxon>Chaetothyriales</taxon>
        <taxon>Trichomeriaceae</taxon>
        <taxon>Lithohypha</taxon>
    </lineage>
</organism>
<keyword evidence="2" id="KW-1185">Reference proteome</keyword>
<dbReference type="EMBL" id="JAVRRG010000080">
    <property type="protein sequence ID" value="KAK5089314.1"/>
    <property type="molecule type" value="Genomic_DNA"/>
</dbReference>
<evidence type="ECO:0000313" key="1">
    <source>
        <dbReference type="EMBL" id="KAK5089314.1"/>
    </source>
</evidence>
<evidence type="ECO:0000313" key="2">
    <source>
        <dbReference type="Proteomes" id="UP001345013"/>
    </source>
</evidence>
<comment type="caution">
    <text evidence="1">The sequence shown here is derived from an EMBL/GenBank/DDBJ whole genome shotgun (WGS) entry which is preliminary data.</text>
</comment>
<name>A0ABR0K694_9EURO</name>
<sequence>MSKEHPFQTSKEAIAFQLLMHVDQAKLHAEELTANNEALLKRQRVVLYHHLLELERDKCWDQVMTIADSFPKTVCRALDDLVLEMKESLLPLVEDSGAKHGNYMDKLSNDTEDDLRAWMGKCGAEAKALHNTIEKIRRHCRRLKLLEKLLWAYRDGNNELKTALRTL</sequence>
<gene>
    <name evidence="1" type="ORF">LTR24_006308</name>
</gene>